<dbReference type="EMBL" id="CCRF01000061">
    <property type="protein sequence ID" value="CEE01839.1"/>
    <property type="molecule type" value="Genomic_DNA"/>
</dbReference>
<feature type="region of interest" description="Disordered" evidence="1">
    <location>
        <begin position="1"/>
        <end position="36"/>
    </location>
</feature>
<accession>A0A090KT24</accession>
<feature type="compositionally biased region" description="Basic and acidic residues" evidence="1">
    <location>
        <begin position="1"/>
        <end position="21"/>
    </location>
</feature>
<sequence>MEKKKKQNRVTEKENHADTKAAKGNPKLNGPNRPST</sequence>
<organism evidence="2 3">
    <name type="scientific">Caldibacillus thermoamylovorans</name>
    <dbReference type="NCBI Taxonomy" id="35841"/>
    <lineage>
        <taxon>Bacteria</taxon>
        <taxon>Bacillati</taxon>
        <taxon>Bacillota</taxon>
        <taxon>Bacilli</taxon>
        <taxon>Bacillales</taxon>
        <taxon>Bacillaceae</taxon>
        <taxon>Caldibacillus</taxon>
    </lineage>
</organism>
<proteinExistence type="predicted"/>
<dbReference type="Proteomes" id="UP000040576">
    <property type="component" value="Unassembled WGS sequence"/>
</dbReference>
<keyword evidence="3" id="KW-1185">Reference proteome</keyword>
<evidence type="ECO:0000313" key="3">
    <source>
        <dbReference type="Proteomes" id="UP000040576"/>
    </source>
</evidence>
<reference evidence="2 3" key="1">
    <citation type="submission" date="2014-07" db="EMBL/GenBank/DDBJ databases">
        <authorList>
            <person name="Wibberg Daniel"/>
        </authorList>
    </citation>
    <scope>NUCLEOTIDE SEQUENCE [LARGE SCALE GENOMIC DNA]</scope>
</reference>
<evidence type="ECO:0000313" key="2">
    <source>
        <dbReference type="EMBL" id="CEE01839.1"/>
    </source>
</evidence>
<protein>
    <submittedName>
        <fullName evidence="2">Uncharacterized protein</fullName>
    </submittedName>
</protein>
<gene>
    <name evidence="2" type="ORF">BT1A1_2017</name>
</gene>
<name>A0A090KT24_9BACI</name>
<evidence type="ECO:0000256" key="1">
    <source>
        <dbReference type="SAM" id="MobiDB-lite"/>
    </source>
</evidence>
<dbReference type="AlphaFoldDB" id="A0A090KT24"/>